<feature type="transmembrane region" description="Helical" evidence="1">
    <location>
        <begin position="161"/>
        <end position="180"/>
    </location>
</feature>
<dbReference type="GO" id="GO:0140359">
    <property type="term" value="F:ABC-type transporter activity"/>
    <property type="evidence" value="ECO:0007669"/>
    <property type="project" value="InterPro"/>
</dbReference>
<name>A0A919SJZ7_9ACTN</name>
<evidence type="ECO:0000256" key="1">
    <source>
        <dbReference type="SAM" id="Phobius"/>
    </source>
</evidence>
<dbReference type="Proteomes" id="UP000680865">
    <property type="component" value="Unassembled WGS sequence"/>
</dbReference>
<dbReference type="RefSeq" id="WP_212998308.1">
    <property type="nucleotide sequence ID" value="NZ_BAAATW010000012.1"/>
</dbReference>
<reference evidence="2" key="1">
    <citation type="submission" date="2021-03" db="EMBL/GenBank/DDBJ databases">
        <title>Whole genome shotgun sequence of Actinoplanes consettensis NBRC 14913.</title>
        <authorList>
            <person name="Komaki H."/>
            <person name="Tamura T."/>
        </authorList>
    </citation>
    <scope>NUCLEOTIDE SEQUENCE</scope>
    <source>
        <strain evidence="2">NBRC 14913</strain>
    </source>
</reference>
<protein>
    <submittedName>
        <fullName evidence="2">Transporter</fullName>
    </submittedName>
</protein>
<accession>A0A919SJZ7</accession>
<evidence type="ECO:0000313" key="3">
    <source>
        <dbReference type="Proteomes" id="UP000680865"/>
    </source>
</evidence>
<dbReference type="AlphaFoldDB" id="A0A919SJZ7"/>
<evidence type="ECO:0000313" key="2">
    <source>
        <dbReference type="EMBL" id="GIM73456.1"/>
    </source>
</evidence>
<keyword evidence="1" id="KW-0472">Membrane</keyword>
<feature type="transmembrane region" description="Helical" evidence="1">
    <location>
        <begin position="187"/>
        <end position="209"/>
    </location>
</feature>
<sequence length="321" mass="35014">MIWLTWRQHRRQLLASVAGLVALAAVLVPTGIAMHHAFERLGLAQCLSAAATAGCPKKFDDFTNAYGTFVFLAVLLLVLPLLIGIFWGAPVVAREVEQGTHRMVWTQGITRRRWILTKVSLLGAAVTVFALLYGLGTAWWWEPMSRIDSDQSRFGAVFFDLQGIAPVGYTLFAVALGIAAGTAIPKVVPAMGVTLAGFIVVRVAVAIAARPRFMRPETSEWLVASGPGRRREAGAGSWIMSTTVHQADGTYVMDGTMRCPLPADGGCQSDNDFGVRAGAYNLDTFQPADRYWTFQAIETAIFVLLAALLILWTVRRLRSVF</sequence>
<dbReference type="GO" id="GO:0005886">
    <property type="term" value="C:plasma membrane"/>
    <property type="evidence" value="ECO:0007669"/>
    <property type="project" value="UniProtKB-SubCell"/>
</dbReference>
<feature type="transmembrane region" description="Helical" evidence="1">
    <location>
        <begin position="292"/>
        <end position="314"/>
    </location>
</feature>
<organism evidence="2 3">
    <name type="scientific">Winogradskya consettensis</name>
    <dbReference type="NCBI Taxonomy" id="113560"/>
    <lineage>
        <taxon>Bacteria</taxon>
        <taxon>Bacillati</taxon>
        <taxon>Actinomycetota</taxon>
        <taxon>Actinomycetes</taxon>
        <taxon>Micromonosporales</taxon>
        <taxon>Micromonosporaceae</taxon>
        <taxon>Winogradskya</taxon>
    </lineage>
</organism>
<dbReference type="EMBL" id="BOQP01000017">
    <property type="protein sequence ID" value="GIM73456.1"/>
    <property type="molecule type" value="Genomic_DNA"/>
</dbReference>
<gene>
    <name evidence="2" type="ORF">Aco04nite_35340</name>
</gene>
<keyword evidence="3" id="KW-1185">Reference proteome</keyword>
<keyword evidence="1" id="KW-0812">Transmembrane</keyword>
<comment type="caution">
    <text evidence="2">The sequence shown here is derived from an EMBL/GenBank/DDBJ whole genome shotgun (WGS) entry which is preliminary data.</text>
</comment>
<proteinExistence type="predicted"/>
<feature type="transmembrane region" description="Helical" evidence="1">
    <location>
        <begin position="70"/>
        <end position="93"/>
    </location>
</feature>
<keyword evidence="1" id="KW-1133">Transmembrane helix</keyword>
<feature type="transmembrane region" description="Helical" evidence="1">
    <location>
        <begin position="114"/>
        <end position="141"/>
    </location>
</feature>